<evidence type="ECO:0000256" key="5">
    <source>
        <dbReference type="ARBA" id="ARBA00023212"/>
    </source>
</evidence>
<proteinExistence type="inferred from homology"/>
<dbReference type="GO" id="GO:0008017">
    <property type="term" value="F:microtubule binding"/>
    <property type="evidence" value="ECO:0000318"/>
    <property type="project" value="GO_Central"/>
</dbReference>
<comment type="caution">
    <text evidence="8">The sequence shown here is derived from an EMBL/GenBank/DDBJ whole genome shotgun (WGS) entry which is preliminary data.</text>
</comment>
<dbReference type="InterPro" id="IPR009675">
    <property type="entry name" value="TPX2_fam"/>
</dbReference>
<evidence type="ECO:0000259" key="7">
    <source>
        <dbReference type="Pfam" id="PF06886"/>
    </source>
</evidence>
<gene>
    <name evidence="8" type="ORF">T459_13785</name>
</gene>
<feature type="domain" description="TPX2 C-terminal" evidence="7">
    <location>
        <begin position="74"/>
        <end position="149"/>
    </location>
</feature>
<dbReference type="SMR" id="A0A1U8GTD0"/>
<evidence type="ECO:0000256" key="4">
    <source>
        <dbReference type="ARBA" id="ARBA00022701"/>
    </source>
</evidence>
<dbReference type="GO" id="GO:0005819">
    <property type="term" value="C:spindle"/>
    <property type="evidence" value="ECO:0007669"/>
    <property type="project" value="InterPro"/>
</dbReference>
<feature type="compositionally biased region" description="Polar residues" evidence="6">
    <location>
        <begin position="1"/>
        <end position="43"/>
    </location>
</feature>
<dbReference type="PANTHER" id="PTHR14326:SF39">
    <property type="entry name" value="TPX2 (TARGETING PROTEIN FOR XKLP2) PROTEIN FAMILY"/>
    <property type="match status" value="1"/>
</dbReference>
<feature type="compositionally biased region" description="Basic and acidic residues" evidence="6">
    <location>
        <begin position="44"/>
        <end position="72"/>
    </location>
</feature>
<keyword evidence="3" id="KW-0963">Cytoplasm</keyword>
<dbReference type="Proteomes" id="UP000222542">
    <property type="component" value="Unassembled WGS sequence"/>
</dbReference>
<dbReference type="InterPro" id="IPR027329">
    <property type="entry name" value="TPX2_C"/>
</dbReference>
<accession>A0A1U8GTD0</accession>
<dbReference type="GO" id="GO:0005880">
    <property type="term" value="C:nuclear microtubule"/>
    <property type="evidence" value="ECO:0000318"/>
    <property type="project" value="GO_Central"/>
</dbReference>
<comment type="similarity">
    <text evidence="2">Belongs to the TPX2 family.</text>
</comment>
<name>A0A1U8GTD0_CAPAN</name>
<dbReference type="OMA" id="NYSMETK"/>
<dbReference type="GO" id="GO:0060236">
    <property type="term" value="P:regulation of mitotic spindle organization"/>
    <property type="evidence" value="ECO:0007669"/>
    <property type="project" value="InterPro"/>
</dbReference>
<keyword evidence="9" id="KW-1185">Reference proteome</keyword>
<dbReference type="EMBL" id="AYRZ02000005">
    <property type="protein sequence ID" value="PHT80770.1"/>
    <property type="molecule type" value="Genomic_DNA"/>
</dbReference>
<evidence type="ECO:0000256" key="6">
    <source>
        <dbReference type="SAM" id="MobiDB-lite"/>
    </source>
</evidence>
<evidence type="ECO:0000256" key="1">
    <source>
        <dbReference type="ARBA" id="ARBA00004245"/>
    </source>
</evidence>
<dbReference type="OrthoDB" id="1937095at2759"/>
<dbReference type="STRING" id="4072.A0A1U8GTD0"/>
<dbReference type="KEGG" id="cann:107872265"/>
<sequence>MESPNTKSSQRLVKSNSQSPSRSPGRIITSSSPQHQFMKNNNVLRDEPKEKSSVDKNKVQQKSLAKDNTKPVEIKLHTQQRARRRALFNYSMETKSYFIQLQKKTVEKVQKMIEEEEVRLLRKEMIPRAQLMPLFDKPFLPQRSTRPLTIPKEPSFMLNGKCSSSMDFSIFNTMKQVK</sequence>
<reference evidence="8 9" key="2">
    <citation type="journal article" date="2017" name="Genome Biol.">
        <title>New reference genome sequences of hot pepper reveal the massive evolution of plant disease-resistance genes by retroduplication.</title>
        <authorList>
            <person name="Kim S."/>
            <person name="Park J."/>
            <person name="Yeom S.I."/>
            <person name="Kim Y.M."/>
            <person name="Seo E."/>
            <person name="Kim K.T."/>
            <person name="Kim M.S."/>
            <person name="Lee J.M."/>
            <person name="Cheong K."/>
            <person name="Shin H.S."/>
            <person name="Kim S.B."/>
            <person name="Han K."/>
            <person name="Lee J."/>
            <person name="Park M."/>
            <person name="Lee H.A."/>
            <person name="Lee H.Y."/>
            <person name="Lee Y."/>
            <person name="Oh S."/>
            <person name="Lee J.H."/>
            <person name="Choi E."/>
            <person name="Choi E."/>
            <person name="Lee S.E."/>
            <person name="Jeon J."/>
            <person name="Kim H."/>
            <person name="Choi G."/>
            <person name="Song H."/>
            <person name="Lee J."/>
            <person name="Lee S.C."/>
            <person name="Kwon J.K."/>
            <person name="Lee H.Y."/>
            <person name="Koo N."/>
            <person name="Hong Y."/>
            <person name="Kim R.W."/>
            <person name="Kang W.H."/>
            <person name="Huh J.H."/>
            <person name="Kang B.C."/>
            <person name="Yang T.J."/>
            <person name="Lee Y.H."/>
            <person name="Bennetzen J.L."/>
            <person name="Choi D."/>
        </authorList>
    </citation>
    <scope>NUCLEOTIDE SEQUENCE [LARGE SCALE GENOMIC DNA]</scope>
    <source>
        <strain evidence="9">cv. CM334</strain>
    </source>
</reference>
<evidence type="ECO:0000256" key="2">
    <source>
        <dbReference type="ARBA" id="ARBA00005885"/>
    </source>
</evidence>
<dbReference type="GO" id="GO:0090307">
    <property type="term" value="P:mitotic spindle assembly"/>
    <property type="evidence" value="ECO:0000318"/>
    <property type="project" value="GO_Central"/>
</dbReference>
<keyword evidence="4" id="KW-0493">Microtubule</keyword>
<evidence type="ECO:0000256" key="3">
    <source>
        <dbReference type="ARBA" id="ARBA00022490"/>
    </source>
</evidence>
<protein>
    <recommendedName>
        <fullName evidence="7">TPX2 C-terminal domain-containing protein</fullName>
    </recommendedName>
</protein>
<dbReference type="AlphaFoldDB" id="A0A1U8GTD0"/>
<dbReference type="GO" id="GO:0030295">
    <property type="term" value="F:protein kinase activator activity"/>
    <property type="evidence" value="ECO:0000318"/>
    <property type="project" value="GO_Central"/>
</dbReference>
<feature type="region of interest" description="Disordered" evidence="6">
    <location>
        <begin position="1"/>
        <end position="72"/>
    </location>
</feature>
<evidence type="ECO:0000313" key="8">
    <source>
        <dbReference type="EMBL" id="PHT80770.1"/>
    </source>
</evidence>
<comment type="subcellular location">
    <subcellularLocation>
        <location evidence="1">Cytoplasm</location>
        <location evidence="1">Cytoskeleton</location>
    </subcellularLocation>
</comment>
<dbReference type="Gramene" id="PHT80770">
    <property type="protein sequence ID" value="PHT80770"/>
    <property type="gene ID" value="T459_13785"/>
</dbReference>
<reference evidence="8 9" key="1">
    <citation type="journal article" date="2014" name="Nat. Genet.">
        <title>Genome sequence of the hot pepper provides insights into the evolution of pungency in Capsicum species.</title>
        <authorList>
            <person name="Kim S."/>
            <person name="Park M."/>
            <person name="Yeom S.I."/>
            <person name="Kim Y.M."/>
            <person name="Lee J.M."/>
            <person name="Lee H.A."/>
            <person name="Seo E."/>
            <person name="Choi J."/>
            <person name="Cheong K."/>
            <person name="Kim K.T."/>
            <person name="Jung K."/>
            <person name="Lee G.W."/>
            <person name="Oh S.K."/>
            <person name="Bae C."/>
            <person name="Kim S.B."/>
            <person name="Lee H.Y."/>
            <person name="Kim S.Y."/>
            <person name="Kim M.S."/>
            <person name="Kang B.C."/>
            <person name="Jo Y.D."/>
            <person name="Yang H.B."/>
            <person name="Jeong H.J."/>
            <person name="Kang W.H."/>
            <person name="Kwon J.K."/>
            <person name="Shin C."/>
            <person name="Lim J.Y."/>
            <person name="Park J.H."/>
            <person name="Huh J.H."/>
            <person name="Kim J.S."/>
            <person name="Kim B.D."/>
            <person name="Cohen O."/>
            <person name="Paran I."/>
            <person name="Suh M.C."/>
            <person name="Lee S.B."/>
            <person name="Kim Y.K."/>
            <person name="Shin Y."/>
            <person name="Noh S.J."/>
            <person name="Park J."/>
            <person name="Seo Y.S."/>
            <person name="Kwon S.Y."/>
            <person name="Kim H.A."/>
            <person name="Park J.M."/>
            <person name="Kim H.J."/>
            <person name="Choi S.B."/>
            <person name="Bosland P.W."/>
            <person name="Reeves G."/>
            <person name="Jo S.H."/>
            <person name="Lee B.W."/>
            <person name="Cho H.T."/>
            <person name="Choi H.S."/>
            <person name="Lee M.S."/>
            <person name="Yu Y."/>
            <person name="Do Choi Y."/>
            <person name="Park B.S."/>
            <person name="van Deynze A."/>
            <person name="Ashrafi H."/>
            <person name="Hill T."/>
            <person name="Kim W.T."/>
            <person name="Pai H.S."/>
            <person name="Ahn H.K."/>
            <person name="Yeam I."/>
            <person name="Giovannoni J.J."/>
            <person name="Rose J.K."/>
            <person name="Sorensen I."/>
            <person name="Lee S.J."/>
            <person name="Kim R.W."/>
            <person name="Choi I.Y."/>
            <person name="Choi B.S."/>
            <person name="Lim J.S."/>
            <person name="Lee Y.H."/>
            <person name="Choi D."/>
        </authorList>
    </citation>
    <scope>NUCLEOTIDE SEQUENCE [LARGE SCALE GENOMIC DNA]</scope>
    <source>
        <strain evidence="9">cv. CM334</strain>
    </source>
</reference>
<evidence type="ECO:0000313" key="9">
    <source>
        <dbReference type="Proteomes" id="UP000222542"/>
    </source>
</evidence>
<dbReference type="PANTHER" id="PTHR14326">
    <property type="entry name" value="TARGETING PROTEIN FOR XKLP2"/>
    <property type="match status" value="1"/>
</dbReference>
<keyword evidence="5" id="KW-0206">Cytoskeleton</keyword>
<organism evidence="8 9">
    <name type="scientific">Capsicum annuum</name>
    <name type="common">Capsicum pepper</name>
    <dbReference type="NCBI Taxonomy" id="4072"/>
    <lineage>
        <taxon>Eukaryota</taxon>
        <taxon>Viridiplantae</taxon>
        <taxon>Streptophyta</taxon>
        <taxon>Embryophyta</taxon>
        <taxon>Tracheophyta</taxon>
        <taxon>Spermatophyta</taxon>
        <taxon>Magnoliopsida</taxon>
        <taxon>eudicotyledons</taxon>
        <taxon>Gunneridae</taxon>
        <taxon>Pentapetalae</taxon>
        <taxon>asterids</taxon>
        <taxon>lamiids</taxon>
        <taxon>Solanales</taxon>
        <taxon>Solanaceae</taxon>
        <taxon>Solanoideae</taxon>
        <taxon>Capsiceae</taxon>
        <taxon>Capsicum</taxon>
    </lineage>
</organism>
<dbReference type="Pfam" id="PF06886">
    <property type="entry name" value="TPX2"/>
    <property type="match status" value="1"/>
</dbReference>